<keyword evidence="3" id="KW-1185">Reference proteome</keyword>
<proteinExistence type="predicted"/>
<feature type="compositionally biased region" description="Low complexity" evidence="1">
    <location>
        <begin position="262"/>
        <end position="274"/>
    </location>
</feature>
<comment type="caution">
    <text evidence="2">The sequence shown here is derived from an EMBL/GenBank/DDBJ whole genome shotgun (WGS) entry which is preliminary data.</text>
</comment>
<gene>
    <name evidence="2" type="ORF">P7K49_014404</name>
</gene>
<name>A0ABQ9VK37_SAGOE</name>
<evidence type="ECO:0000313" key="2">
    <source>
        <dbReference type="EMBL" id="KAK2109239.1"/>
    </source>
</evidence>
<feature type="compositionally biased region" description="Basic and acidic residues" evidence="1">
    <location>
        <begin position="230"/>
        <end position="244"/>
    </location>
</feature>
<dbReference type="Proteomes" id="UP001266305">
    <property type="component" value="Unassembled WGS sequence"/>
</dbReference>
<protein>
    <submittedName>
        <fullName evidence="2">Uncharacterized protein</fullName>
    </submittedName>
</protein>
<evidence type="ECO:0000256" key="1">
    <source>
        <dbReference type="SAM" id="MobiDB-lite"/>
    </source>
</evidence>
<organism evidence="2 3">
    <name type="scientific">Saguinus oedipus</name>
    <name type="common">Cotton-top tamarin</name>
    <name type="synonym">Oedipomidas oedipus</name>
    <dbReference type="NCBI Taxonomy" id="9490"/>
    <lineage>
        <taxon>Eukaryota</taxon>
        <taxon>Metazoa</taxon>
        <taxon>Chordata</taxon>
        <taxon>Craniata</taxon>
        <taxon>Vertebrata</taxon>
        <taxon>Euteleostomi</taxon>
        <taxon>Mammalia</taxon>
        <taxon>Eutheria</taxon>
        <taxon>Euarchontoglires</taxon>
        <taxon>Primates</taxon>
        <taxon>Haplorrhini</taxon>
        <taxon>Platyrrhini</taxon>
        <taxon>Cebidae</taxon>
        <taxon>Callitrichinae</taxon>
        <taxon>Saguinus</taxon>
    </lineage>
</organism>
<sequence>MKPSRNKMWDFFHDLLVDSCTKPEDKGLTAATKPYWDSRGLGHVKITDEPDLESVDEVPYCNALQCFPVNLPGSVLGPYYETGNGVVSGEEEAARRKSVMMTDLKIYFAKEEGLRKDKEGGKKEYYHQEGIEICAALGPSLSHDLVVDPCTKPEDKGLTAATKQPYWDSRGHGHVKITDEPDLESVDEVPYCNALVCALGKLPEPLPGPSYEKCNGVVSGEEEERQISKYKDAWSSDESADRALKVPGVGETRDASSRLTQPAPAASSAGAAAGPGAELTGLGALLNRQSEIWKGRLACPSD</sequence>
<reference evidence="2 3" key="1">
    <citation type="submission" date="2023-05" db="EMBL/GenBank/DDBJ databases">
        <title>B98-5 Cell Line De Novo Hybrid Assembly: An Optical Mapping Approach.</title>
        <authorList>
            <person name="Kananen K."/>
            <person name="Auerbach J.A."/>
            <person name="Kautto E."/>
            <person name="Blachly J.S."/>
        </authorList>
    </citation>
    <scope>NUCLEOTIDE SEQUENCE [LARGE SCALE GENOMIC DNA]</scope>
    <source>
        <strain evidence="2">B95-8</strain>
        <tissue evidence="2">Cell line</tissue>
    </source>
</reference>
<accession>A0ABQ9VK37</accession>
<feature type="region of interest" description="Disordered" evidence="1">
    <location>
        <begin position="230"/>
        <end position="274"/>
    </location>
</feature>
<dbReference type="EMBL" id="JASSZA010000006">
    <property type="protein sequence ID" value="KAK2109239.1"/>
    <property type="molecule type" value="Genomic_DNA"/>
</dbReference>
<evidence type="ECO:0000313" key="3">
    <source>
        <dbReference type="Proteomes" id="UP001266305"/>
    </source>
</evidence>